<dbReference type="InterPro" id="IPR013103">
    <property type="entry name" value="RVT_2"/>
</dbReference>
<feature type="compositionally biased region" description="Polar residues" evidence="1">
    <location>
        <begin position="467"/>
        <end position="479"/>
    </location>
</feature>
<name>A0A6L2K587_TANCI</name>
<feature type="region of interest" description="Disordered" evidence="1">
    <location>
        <begin position="531"/>
        <end position="583"/>
    </location>
</feature>
<protein>
    <recommendedName>
        <fullName evidence="2">Reverse transcriptase Ty1/copia-type domain-containing protein</fullName>
    </recommendedName>
</protein>
<dbReference type="EMBL" id="BKCJ010001776">
    <property type="protein sequence ID" value="GEU43942.1"/>
    <property type="molecule type" value="Genomic_DNA"/>
</dbReference>
<feature type="compositionally biased region" description="Basic and acidic residues" evidence="1">
    <location>
        <begin position="532"/>
        <end position="552"/>
    </location>
</feature>
<feature type="domain" description="Reverse transcriptase Ty1/copia-type" evidence="2">
    <location>
        <begin position="693"/>
        <end position="772"/>
    </location>
</feature>
<evidence type="ECO:0000259" key="2">
    <source>
        <dbReference type="Pfam" id="PF07727"/>
    </source>
</evidence>
<feature type="region of interest" description="Disordered" evidence="1">
    <location>
        <begin position="451"/>
        <end position="480"/>
    </location>
</feature>
<proteinExistence type="predicted"/>
<feature type="region of interest" description="Disordered" evidence="1">
    <location>
        <begin position="205"/>
        <end position="225"/>
    </location>
</feature>
<feature type="compositionally biased region" description="Basic and acidic residues" evidence="1">
    <location>
        <begin position="205"/>
        <end position="223"/>
    </location>
</feature>
<evidence type="ECO:0000313" key="3">
    <source>
        <dbReference type="EMBL" id="GEU43942.1"/>
    </source>
</evidence>
<gene>
    <name evidence="3" type="ORF">Tci_015920</name>
</gene>
<reference evidence="3" key="1">
    <citation type="journal article" date="2019" name="Sci. Rep.">
        <title>Draft genome of Tanacetum cinerariifolium, the natural source of mosquito coil.</title>
        <authorList>
            <person name="Yamashiro T."/>
            <person name="Shiraishi A."/>
            <person name="Satake H."/>
            <person name="Nakayama K."/>
        </authorList>
    </citation>
    <scope>NUCLEOTIDE SEQUENCE</scope>
</reference>
<feature type="compositionally biased region" description="Basic and acidic residues" evidence="1">
    <location>
        <begin position="566"/>
        <end position="580"/>
    </location>
</feature>
<evidence type="ECO:0000256" key="1">
    <source>
        <dbReference type="SAM" id="MobiDB-lite"/>
    </source>
</evidence>
<organism evidence="3">
    <name type="scientific">Tanacetum cinerariifolium</name>
    <name type="common">Dalmatian daisy</name>
    <name type="synonym">Chrysanthemum cinerariifolium</name>
    <dbReference type="NCBI Taxonomy" id="118510"/>
    <lineage>
        <taxon>Eukaryota</taxon>
        <taxon>Viridiplantae</taxon>
        <taxon>Streptophyta</taxon>
        <taxon>Embryophyta</taxon>
        <taxon>Tracheophyta</taxon>
        <taxon>Spermatophyta</taxon>
        <taxon>Magnoliopsida</taxon>
        <taxon>eudicotyledons</taxon>
        <taxon>Gunneridae</taxon>
        <taxon>Pentapetalae</taxon>
        <taxon>asterids</taxon>
        <taxon>campanulids</taxon>
        <taxon>Asterales</taxon>
        <taxon>Asteraceae</taxon>
        <taxon>Asteroideae</taxon>
        <taxon>Anthemideae</taxon>
        <taxon>Anthemidinae</taxon>
        <taxon>Tanacetum</taxon>
    </lineage>
</organism>
<dbReference type="AlphaFoldDB" id="A0A6L2K587"/>
<accession>A0A6L2K587</accession>
<comment type="caution">
    <text evidence="3">The sequence shown here is derived from an EMBL/GenBank/DDBJ whole genome shotgun (WGS) entry which is preliminary data.</text>
</comment>
<sequence>MDSLSPQVVSAAKLLILNPNEFDLWKMRIEQYFLMTDYSLWEVILNGDSPAPTRVVKEDVNLKFLRSLLSEWKTHTLIWRNKADLEEQSLDDLFNRLKIYEAEINHSSSTGTTTQNLAFVSSSNTNSTTESVSAASSVSAICANMHVSSLPNVDSLRNAVIYSFFASQSSSPQLDNKDLKQIDVDDLKEMDLKWQMAMLTMRARREYRSPKDSRRNGAAESQRRTVPVETFTSNALVSQCDGVRSYDWSFQADEEPAIYALMAFSSSSTSSDNEVVSCSKACFKAYAQLHSQYDKLTANFCKSQFDVISYQTGLESVEARLLVYKQNESVFEEDIKLLKLESDESWPPSSLYDRFQPSDGYHAVPPPYPRTFMPPKPDLVFNTAPTAVETNHSAFNTKAPQIVPSFFQSTEQVKSPRLFVLTQSKPVPITAVRPVSTVVPKFKVPRPRHAKPIVTKSNSPTRRHITRSPSPKASNSTPRVTAVKAPVVNAAQGMRGKWEWRTKCPILDHVSRNTSASMTLKRFDYTDALGRSNDRDAAFDGKEPEFDEKKPESAVNVSPRSSAQSKKQDDKTKKEAKGKSPVESFTGYRDLSAEFEDYSKDSINEGNAAELEDITYSNDEDDVGAEANFNNLKKSIIVTHIPTTRVHKDHPVTSLEELIQFKMQKVWILVDFPFGKRAIGFEDPDNPDKIYKVVKIYVDDIIFGATNKDLCKSFKKLMKDKFQMSLMGELTFFLGLQVKPKNDGIFISQDKYVAEIIRKFGLTEGKSASTPIDTEKPLLKDPDGKGVDVHTYRLMIGSLMYLTSSRPDIMFAV</sequence>
<dbReference type="Pfam" id="PF07727">
    <property type="entry name" value="RVT_2"/>
    <property type="match status" value="1"/>
</dbReference>